<evidence type="ECO:0000313" key="2">
    <source>
        <dbReference type="EMBL" id="OVA01118.1"/>
    </source>
</evidence>
<accession>A0A200PSH7</accession>
<dbReference type="InterPro" id="IPR004861">
    <property type="entry name" value="Siw14-like"/>
</dbReference>
<dbReference type="GO" id="GO:0005737">
    <property type="term" value="C:cytoplasm"/>
    <property type="evidence" value="ECO:0007669"/>
    <property type="project" value="TreeGrafter"/>
</dbReference>
<dbReference type="PRINTS" id="PR01911">
    <property type="entry name" value="PFDSPHPHTASE"/>
</dbReference>
<dbReference type="Pfam" id="PF03162">
    <property type="entry name" value="Y_phosphatase2"/>
    <property type="match status" value="1"/>
</dbReference>
<dbReference type="Proteomes" id="UP000195402">
    <property type="component" value="Unassembled WGS sequence"/>
</dbReference>
<dbReference type="InterPro" id="IPR020428">
    <property type="entry name" value="PFA-DSPs"/>
</dbReference>
<reference evidence="2 3" key="1">
    <citation type="journal article" date="2017" name="Mol. Plant">
        <title>The Genome of Medicinal Plant Macleaya cordata Provides New Insights into Benzylisoquinoline Alkaloids Metabolism.</title>
        <authorList>
            <person name="Liu X."/>
            <person name="Liu Y."/>
            <person name="Huang P."/>
            <person name="Ma Y."/>
            <person name="Qing Z."/>
            <person name="Tang Q."/>
            <person name="Cao H."/>
            <person name="Cheng P."/>
            <person name="Zheng Y."/>
            <person name="Yuan Z."/>
            <person name="Zhou Y."/>
            <person name="Liu J."/>
            <person name="Tang Z."/>
            <person name="Zhuo Y."/>
            <person name="Zhang Y."/>
            <person name="Yu L."/>
            <person name="Huang J."/>
            <person name="Yang P."/>
            <person name="Peng Q."/>
            <person name="Zhang J."/>
            <person name="Jiang W."/>
            <person name="Zhang Z."/>
            <person name="Lin K."/>
            <person name="Ro D.K."/>
            <person name="Chen X."/>
            <person name="Xiong X."/>
            <person name="Shang Y."/>
            <person name="Huang S."/>
            <person name="Zeng J."/>
        </authorList>
    </citation>
    <scope>NUCLEOTIDE SEQUENCE [LARGE SCALE GENOMIC DNA]</scope>
    <source>
        <strain evidence="3">cv. BLH2017</strain>
        <tissue evidence="2">Root</tissue>
    </source>
</reference>
<dbReference type="InParanoid" id="A0A200PSH7"/>
<comment type="caution">
    <text evidence="2">The sequence shown here is derived from an EMBL/GenBank/DDBJ whole genome shotgun (WGS) entry which is preliminary data.</text>
</comment>
<evidence type="ECO:0000313" key="3">
    <source>
        <dbReference type="Proteomes" id="UP000195402"/>
    </source>
</evidence>
<dbReference type="OrthoDB" id="6375174at2759"/>
<dbReference type="Gene3D" id="3.90.190.10">
    <property type="entry name" value="Protein tyrosine phosphatase superfamily"/>
    <property type="match status" value="1"/>
</dbReference>
<proteinExistence type="predicted"/>
<keyword evidence="3" id="KW-1185">Reference proteome</keyword>
<dbReference type="EMBL" id="MVGT01004199">
    <property type="protein sequence ID" value="OVA01118.1"/>
    <property type="molecule type" value="Genomic_DNA"/>
</dbReference>
<dbReference type="STRING" id="56857.A0A200PSH7"/>
<keyword evidence="1" id="KW-0378">Hydrolase</keyword>
<evidence type="ECO:0000256" key="1">
    <source>
        <dbReference type="ARBA" id="ARBA00022801"/>
    </source>
</evidence>
<dbReference type="PANTHER" id="PTHR31126:SF48">
    <property type="entry name" value="INOSITOL PHOSPHATASE SIW14"/>
    <property type="match status" value="1"/>
</dbReference>
<name>A0A200PSH7_MACCD</name>
<dbReference type="SUPFAM" id="SSF52799">
    <property type="entry name" value="(Phosphotyrosine protein) phosphatases II"/>
    <property type="match status" value="1"/>
</dbReference>
<organism evidence="2 3">
    <name type="scientific">Macleaya cordata</name>
    <name type="common">Five-seeded plume-poppy</name>
    <name type="synonym">Bocconia cordata</name>
    <dbReference type="NCBI Taxonomy" id="56857"/>
    <lineage>
        <taxon>Eukaryota</taxon>
        <taxon>Viridiplantae</taxon>
        <taxon>Streptophyta</taxon>
        <taxon>Embryophyta</taxon>
        <taxon>Tracheophyta</taxon>
        <taxon>Spermatophyta</taxon>
        <taxon>Magnoliopsida</taxon>
        <taxon>Ranunculales</taxon>
        <taxon>Papaveraceae</taxon>
        <taxon>Papaveroideae</taxon>
        <taxon>Macleaya</taxon>
    </lineage>
</organism>
<sequence>MGRPIEEVAEEEEKEMVELWIEKNSTLKEEREEEVEREKSGFPDVSNFSFLETLGLRSIIYLCPEPYPEANIEFLKSNGIRLFQFGIEGCKVQFCLYLILLVLMT</sequence>
<dbReference type="PANTHER" id="PTHR31126">
    <property type="entry name" value="TYROSINE-PROTEIN PHOSPHATASE"/>
    <property type="match status" value="1"/>
</dbReference>
<protein>
    <submittedName>
        <fullName evidence="2">Protein-tyrosine phosphatase</fullName>
    </submittedName>
</protein>
<dbReference type="GO" id="GO:0016791">
    <property type="term" value="F:phosphatase activity"/>
    <property type="evidence" value="ECO:0007669"/>
    <property type="project" value="InterPro"/>
</dbReference>
<gene>
    <name evidence="2" type="ORF">BVC80_8821g17</name>
</gene>
<dbReference type="AlphaFoldDB" id="A0A200PSH7"/>
<dbReference type="InterPro" id="IPR029021">
    <property type="entry name" value="Prot-tyrosine_phosphatase-like"/>
</dbReference>